<evidence type="ECO:0000313" key="1">
    <source>
        <dbReference type="EMBL" id="PXF60909.1"/>
    </source>
</evidence>
<reference evidence="1" key="1">
    <citation type="submission" date="2018-01" db="EMBL/GenBank/DDBJ databases">
        <authorList>
            <person name="Krukenberg V."/>
        </authorList>
    </citation>
    <scope>NUCLEOTIDE SEQUENCE</scope>
    <source>
        <strain evidence="1">E20ANME2</strain>
    </source>
</reference>
<evidence type="ECO:0000313" key="2">
    <source>
        <dbReference type="Proteomes" id="UP000248329"/>
    </source>
</evidence>
<dbReference type="EMBL" id="PQXF01000010">
    <property type="protein sequence ID" value="PXF60909.1"/>
    <property type="molecule type" value="Genomic_DNA"/>
</dbReference>
<proteinExistence type="predicted"/>
<accession>A0AC61L380</accession>
<comment type="caution">
    <text evidence="1">The sequence shown here is derived from an EMBL/GenBank/DDBJ whole genome shotgun (WGS) entry which is preliminary data.</text>
</comment>
<name>A0AC61L380_9EURY</name>
<dbReference type="Proteomes" id="UP000248329">
    <property type="component" value="Unassembled WGS sequence"/>
</dbReference>
<organism evidence="1 2">
    <name type="scientific">Candidatus Methanogaster sp</name>
    <dbReference type="NCBI Taxonomy" id="3386292"/>
    <lineage>
        <taxon>Archaea</taxon>
        <taxon>Methanobacteriati</taxon>
        <taxon>Methanobacteriota</taxon>
        <taxon>Stenosarchaea group</taxon>
        <taxon>Methanomicrobia</taxon>
        <taxon>Methanosarcinales</taxon>
        <taxon>ANME-2 cluster</taxon>
        <taxon>Candidatus Methanogasteraceae</taxon>
        <taxon>Candidatus Methanogaster</taxon>
    </lineage>
</organism>
<protein>
    <submittedName>
        <fullName evidence="1">Holliday junction branch migration protein RuvA</fullName>
    </submittedName>
</protein>
<sequence length="190" mass="20398">MIAHITGILDRKSRNRAVVDVGGIGYELHIPTSTYSALPESGSPVQLHTHLHVREDALMLYGFSSTRELEFFRLLIGASRIGPGVALNILSGISFDEFKSAVYNEDINRLSSISGIGTKTAKRLVLELKDKIKDISEDTEYPADTANAAIAGMVSLGYTRSVAETAVHAALQSGSSLDLGELIKAALKNV</sequence>
<gene>
    <name evidence="1" type="ORF">C4B59_07015</name>
</gene>